<dbReference type="CDD" id="cd03293">
    <property type="entry name" value="ABC_NrtD_SsuB_transporters"/>
    <property type="match status" value="1"/>
</dbReference>
<dbReference type="Proteomes" id="UP000282551">
    <property type="component" value="Chromosome"/>
</dbReference>
<dbReference type="GO" id="GO:0016887">
    <property type="term" value="F:ATP hydrolysis activity"/>
    <property type="evidence" value="ECO:0007669"/>
    <property type="project" value="InterPro"/>
</dbReference>
<sequence>MTLRTDGLVVRHPGAAAPSLRGIDLEFPDGSFTVLVGPSGCGKTTLLYCLAGLLSASEGRVTDDGAVVDKPDPRRGMAFQRDILFPWMSVEANLLFALRARSVPARERRGRVRELLAAVGLSEKVAGQQPNQLSGGMRQRIGLARLLAGEPEVMLMDEPFAALDAQTRLRMQDLVVDLWSNLRRTVVFVTHDVDEAIRLSDRIVVLGDGEVRSALDNPLPRPRPADRLADLDGYSDLRRRLHNELGSDAEPNIHPLPIS</sequence>
<dbReference type="PANTHER" id="PTHR42788:SF13">
    <property type="entry name" value="ALIPHATIC SULFONATES IMPORT ATP-BINDING PROTEIN SSUB"/>
    <property type="match status" value="1"/>
</dbReference>
<dbReference type="Pfam" id="PF00005">
    <property type="entry name" value="ABC_tran"/>
    <property type="match status" value="1"/>
</dbReference>
<keyword evidence="1" id="KW-0813">Transport</keyword>
<dbReference type="PROSITE" id="PS50893">
    <property type="entry name" value="ABC_TRANSPORTER_2"/>
    <property type="match status" value="1"/>
</dbReference>
<dbReference type="PROSITE" id="PS00211">
    <property type="entry name" value="ABC_TRANSPORTER_1"/>
    <property type="match status" value="1"/>
</dbReference>
<dbReference type="RefSeq" id="WP_126335942.1">
    <property type="nucleotide sequence ID" value="NZ_AP022604.1"/>
</dbReference>
<dbReference type="PANTHER" id="PTHR42788">
    <property type="entry name" value="TAURINE IMPORT ATP-BINDING PROTEIN-RELATED"/>
    <property type="match status" value="1"/>
</dbReference>
<proteinExistence type="predicted"/>
<dbReference type="InterPro" id="IPR003593">
    <property type="entry name" value="AAA+_ATPase"/>
</dbReference>
<dbReference type="EC" id="3.6.3.-" evidence="5"/>
<evidence type="ECO:0000256" key="2">
    <source>
        <dbReference type="ARBA" id="ARBA00022741"/>
    </source>
</evidence>
<feature type="domain" description="ABC transporter" evidence="4">
    <location>
        <begin position="3"/>
        <end position="233"/>
    </location>
</feature>
<organism evidence="5 6">
    <name type="scientific">Mycolicibacterium chitae</name>
    <name type="common">Mycobacterium chitae</name>
    <dbReference type="NCBI Taxonomy" id="1792"/>
    <lineage>
        <taxon>Bacteria</taxon>
        <taxon>Bacillati</taxon>
        <taxon>Actinomycetota</taxon>
        <taxon>Actinomycetes</taxon>
        <taxon>Mycobacteriales</taxon>
        <taxon>Mycobacteriaceae</taxon>
        <taxon>Mycolicibacterium</taxon>
    </lineage>
</organism>
<dbReference type="GO" id="GO:0005524">
    <property type="term" value="F:ATP binding"/>
    <property type="evidence" value="ECO:0007669"/>
    <property type="project" value="UniProtKB-KW"/>
</dbReference>
<keyword evidence="5" id="KW-0378">Hydrolase</keyword>
<dbReference type="InterPro" id="IPR050166">
    <property type="entry name" value="ABC_transporter_ATP-bind"/>
</dbReference>
<protein>
    <submittedName>
        <fullName evidence="5">ABC transporter</fullName>
        <ecNumber evidence="5">3.6.3.-</ecNumber>
    </submittedName>
</protein>
<reference evidence="5 6" key="1">
    <citation type="submission" date="2018-12" db="EMBL/GenBank/DDBJ databases">
        <authorList>
            <consortium name="Pathogen Informatics"/>
        </authorList>
    </citation>
    <scope>NUCLEOTIDE SEQUENCE [LARGE SCALE GENOMIC DNA]</scope>
    <source>
        <strain evidence="5 6">NCTC10485</strain>
    </source>
</reference>
<dbReference type="Gene3D" id="3.40.50.300">
    <property type="entry name" value="P-loop containing nucleotide triphosphate hydrolases"/>
    <property type="match status" value="1"/>
</dbReference>
<evidence type="ECO:0000256" key="1">
    <source>
        <dbReference type="ARBA" id="ARBA00022448"/>
    </source>
</evidence>
<keyword evidence="6" id="KW-1185">Reference proteome</keyword>
<evidence type="ECO:0000313" key="5">
    <source>
        <dbReference type="EMBL" id="VEG50401.1"/>
    </source>
</evidence>
<dbReference type="InterPro" id="IPR017871">
    <property type="entry name" value="ABC_transporter-like_CS"/>
</dbReference>
<dbReference type="SUPFAM" id="SSF52540">
    <property type="entry name" value="P-loop containing nucleoside triphosphate hydrolases"/>
    <property type="match status" value="1"/>
</dbReference>
<keyword evidence="2" id="KW-0547">Nucleotide-binding</keyword>
<evidence type="ECO:0000259" key="4">
    <source>
        <dbReference type="PROSITE" id="PS50893"/>
    </source>
</evidence>
<gene>
    <name evidence="5" type="primary">cmpD_3</name>
    <name evidence="5" type="ORF">NCTC10485_04719</name>
</gene>
<evidence type="ECO:0000313" key="6">
    <source>
        <dbReference type="Proteomes" id="UP000282551"/>
    </source>
</evidence>
<accession>A0A3S4RR91</accession>
<evidence type="ECO:0000256" key="3">
    <source>
        <dbReference type="ARBA" id="ARBA00022840"/>
    </source>
</evidence>
<keyword evidence="3" id="KW-0067">ATP-binding</keyword>
<dbReference type="InterPro" id="IPR027417">
    <property type="entry name" value="P-loop_NTPase"/>
</dbReference>
<dbReference type="AlphaFoldDB" id="A0A3S4RR91"/>
<dbReference type="InterPro" id="IPR003439">
    <property type="entry name" value="ABC_transporter-like_ATP-bd"/>
</dbReference>
<name>A0A3S4RR91_MYCCI</name>
<dbReference type="SMART" id="SM00382">
    <property type="entry name" value="AAA"/>
    <property type="match status" value="1"/>
</dbReference>
<dbReference type="OrthoDB" id="8773773at2"/>
<dbReference type="EMBL" id="LR134355">
    <property type="protein sequence ID" value="VEG50401.1"/>
    <property type="molecule type" value="Genomic_DNA"/>
</dbReference>